<dbReference type="InterPro" id="IPR025164">
    <property type="entry name" value="Toastrack_DUF4097"/>
</dbReference>
<dbReference type="Pfam" id="PF13349">
    <property type="entry name" value="DUF4097"/>
    <property type="match status" value="1"/>
</dbReference>
<feature type="domain" description="DUF4097" evidence="2">
    <location>
        <begin position="142"/>
        <end position="240"/>
    </location>
</feature>
<gene>
    <name evidence="3" type="ORF">GCM10023320_25400</name>
</gene>
<evidence type="ECO:0000256" key="1">
    <source>
        <dbReference type="SAM" id="Phobius"/>
    </source>
</evidence>
<protein>
    <recommendedName>
        <fullName evidence="2">DUF4097 domain-containing protein</fullName>
    </recommendedName>
</protein>
<dbReference type="EMBL" id="BAABJO010000008">
    <property type="protein sequence ID" value="GAA5119531.1"/>
    <property type="molecule type" value="Genomic_DNA"/>
</dbReference>
<keyword evidence="1" id="KW-0472">Membrane</keyword>
<name>A0ABP9NH81_9PSEU</name>
<feature type="transmembrane region" description="Helical" evidence="1">
    <location>
        <begin position="12"/>
        <end position="33"/>
    </location>
</feature>
<dbReference type="RefSeq" id="WP_345605165.1">
    <property type="nucleotide sequence ID" value="NZ_BAABJO010000008.1"/>
</dbReference>
<evidence type="ECO:0000313" key="3">
    <source>
        <dbReference type="EMBL" id="GAA5119531.1"/>
    </source>
</evidence>
<keyword evidence="1" id="KW-1133">Transmembrane helix</keyword>
<organism evidence="3 4">
    <name type="scientific">Pseudonocardia adelaidensis</name>
    <dbReference type="NCBI Taxonomy" id="648754"/>
    <lineage>
        <taxon>Bacteria</taxon>
        <taxon>Bacillati</taxon>
        <taxon>Actinomycetota</taxon>
        <taxon>Actinomycetes</taxon>
        <taxon>Pseudonocardiales</taxon>
        <taxon>Pseudonocardiaceae</taxon>
        <taxon>Pseudonocardia</taxon>
    </lineage>
</organism>
<dbReference type="Proteomes" id="UP001500804">
    <property type="component" value="Unassembled WGS sequence"/>
</dbReference>
<evidence type="ECO:0000313" key="4">
    <source>
        <dbReference type="Proteomes" id="UP001500804"/>
    </source>
</evidence>
<sequence length="258" mass="27294">MTAPAKAKANPVVVAAAVLMVALVCGTGAFGLLSEVMTRTVERTNAFTPATDRVVVDADGDVTIGPSPDGQVHVHTVVRHGLGRPEIVQEVTPAGVRLDAGCREFLAVRCDIRHDVQVPPAFEVVVDGVEGDVVASRLSGALRIERITGDITAVELAGPLDLRSRTGEIRGESLRTEVLRAESDTGDVRLQLVMPPQSVDIRSDVGEVDLAVPAGTTYRVDAHTRSGEERVLVPLDSASTRSLRVDGDTGDVTVRPSR</sequence>
<keyword evidence="1" id="KW-0812">Transmembrane</keyword>
<proteinExistence type="predicted"/>
<comment type="caution">
    <text evidence="3">The sequence shown here is derived from an EMBL/GenBank/DDBJ whole genome shotgun (WGS) entry which is preliminary data.</text>
</comment>
<accession>A0ABP9NH81</accession>
<reference evidence="4" key="1">
    <citation type="journal article" date="2019" name="Int. J. Syst. Evol. Microbiol.">
        <title>The Global Catalogue of Microorganisms (GCM) 10K type strain sequencing project: providing services to taxonomists for standard genome sequencing and annotation.</title>
        <authorList>
            <consortium name="The Broad Institute Genomics Platform"/>
            <consortium name="The Broad Institute Genome Sequencing Center for Infectious Disease"/>
            <person name="Wu L."/>
            <person name="Ma J."/>
        </authorList>
    </citation>
    <scope>NUCLEOTIDE SEQUENCE [LARGE SCALE GENOMIC DNA]</scope>
    <source>
        <strain evidence="4">JCM 18302</strain>
    </source>
</reference>
<keyword evidence="4" id="KW-1185">Reference proteome</keyword>
<evidence type="ECO:0000259" key="2">
    <source>
        <dbReference type="Pfam" id="PF13349"/>
    </source>
</evidence>